<evidence type="ECO:0000256" key="1">
    <source>
        <dbReference type="ARBA" id="ARBA00010613"/>
    </source>
</evidence>
<gene>
    <name evidence="3" type="ORF">PMF13cell1_01356</name>
</gene>
<dbReference type="PANTHER" id="PTHR23088">
    <property type="entry name" value="NITRILASE-RELATED"/>
    <property type="match status" value="1"/>
</dbReference>
<dbReference type="KEGG" id="bpro:PMF13cell1_01356"/>
<evidence type="ECO:0000313" key="4">
    <source>
        <dbReference type="Proteomes" id="UP000289794"/>
    </source>
</evidence>
<dbReference type="AlphaFoldDB" id="A0A4P6LVJ8"/>
<dbReference type="Gene3D" id="3.60.110.10">
    <property type="entry name" value="Carbon-nitrogen hydrolase"/>
    <property type="match status" value="1"/>
</dbReference>
<dbReference type="InterPro" id="IPR036526">
    <property type="entry name" value="C-N_Hydrolase_sf"/>
</dbReference>
<feature type="domain" description="CN hydrolase" evidence="2">
    <location>
        <begin position="1"/>
        <end position="245"/>
    </location>
</feature>
<dbReference type="Pfam" id="PF00795">
    <property type="entry name" value="CN_hydrolase"/>
    <property type="match status" value="1"/>
</dbReference>
<protein>
    <submittedName>
        <fullName evidence="3">Hydrolase</fullName>
        <ecNumber evidence="3">3.5.-.-</ecNumber>
    </submittedName>
</protein>
<dbReference type="PROSITE" id="PS50263">
    <property type="entry name" value="CN_HYDROLASE"/>
    <property type="match status" value="1"/>
</dbReference>
<organism evidence="3 4">
    <name type="scientific">Blautia producta</name>
    <dbReference type="NCBI Taxonomy" id="33035"/>
    <lineage>
        <taxon>Bacteria</taxon>
        <taxon>Bacillati</taxon>
        <taxon>Bacillota</taxon>
        <taxon>Clostridia</taxon>
        <taxon>Lachnospirales</taxon>
        <taxon>Lachnospiraceae</taxon>
        <taxon>Blautia</taxon>
    </lineage>
</organism>
<reference evidence="3 4" key="1">
    <citation type="submission" date="2019-01" db="EMBL/GenBank/DDBJ databases">
        <title>PMF-metabolizing Aryl O-demethylase.</title>
        <authorList>
            <person name="Kim M."/>
        </authorList>
    </citation>
    <scope>NUCLEOTIDE SEQUENCE [LARGE SCALE GENOMIC DNA]</scope>
    <source>
        <strain evidence="3 4">PMF1</strain>
    </source>
</reference>
<proteinExistence type="inferred from homology"/>
<dbReference type="SUPFAM" id="SSF56317">
    <property type="entry name" value="Carbon-nitrogen hydrolase"/>
    <property type="match status" value="1"/>
</dbReference>
<dbReference type="Proteomes" id="UP000289794">
    <property type="component" value="Chromosome"/>
</dbReference>
<dbReference type="InterPro" id="IPR001110">
    <property type="entry name" value="UPF0012_CS"/>
</dbReference>
<dbReference type="EMBL" id="CP035945">
    <property type="protein sequence ID" value="QBE95832.1"/>
    <property type="molecule type" value="Genomic_DNA"/>
</dbReference>
<dbReference type="PANTHER" id="PTHR23088:SF27">
    <property type="entry name" value="DEAMINATED GLUTATHIONE AMIDASE"/>
    <property type="match status" value="1"/>
</dbReference>
<comment type="similarity">
    <text evidence="1">Belongs to the carbon-nitrogen hydrolase superfamily. NIT1/NIT2 family.</text>
</comment>
<dbReference type="PROSITE" id="PS01227">
    <property type="entry name" value="UPF0012"/>
    <property type="match status" value="1"/>
</dbReference>
<evidence type="ECO:0000313" key="3">
    <source>
        <dbReference type="EMBL" id="QBE95832.1"/>
    </source>
</evidence>
<dbReference type="EC" id="3.5.-.-" evidence="3"/>
<keyword evidence="3" id="KW-0378">Hydrolase</keyword>
<dbReference type="InterPro" id="IPR003010">
    <property type="entry name" value="C-N_Hydrolase"/>
</dbReference>
<name>A0A4P6LVJ8_9FIRM</name>
<accession>A0A4P6LVJ8</accession>
<sequence>MSHIIALAQCGSLPDTAQNLKTAECYVRQAADARAALIVFPEYFMYPCHKNSELYVGHAQSIDGPFVSAMKELAAKYGIWILFGMNEAAPLFKAKKCFNTLVLLDNRGILRGTYQKTHLFDAFDWRESDHTVAGNALFTPVSTPFGRLGLGTCYDLRFPELARSAALRGAEIFIYPSAWVQGHMKAVQWKTLLAARAVENGMTVIGCSQYAEDIFIGQSFACDPFGRVLAKGDETSQMILVPVNPDDSVKARHLLPALDHMRKDLY</sequence>
<dbReference type="RefSeq" id="WP_130180247.1">
    <property type="nucleotide sequence ID" value="NZ_CP035945.1"/>
</dbReference>
<dbReference type="CDD" id="cd07581">
    <property type="entry name" value="nitrilase_3"/>
    <property type="match status" value="1"/>
</dbReference>
<dbReference type="GO" id="GO:0016787">
    <property type="term" value="F:hydrolase activity"/>
    <property type="evidence" value="ECO:0007669"/>
    <property type="project" value="UniProtKB-KW"/>
</dbReference>
<evidence type="ECO:0000259" key="2">
    <source>
        <dbReference type="PROSITE" id="PS50263"/>
    </source>
</evidence>